<name>A0A183C9U4_GLOPA</name>
<dbReference type="WBParaSite" id="GPLIN_000964200">
    <property type="protein sequence ID" value="GPLIN_000964200"/>
    <property type="gene ID" value="GPLIN_000964200"/>
</dbReference>
<protein>
    <submittedName>
        <fullName evidence="2">Uncharacterized protein</fullName>
    </submittedName>
</protein>
<proteinExistence type="predicted"/>
<keyword evidence="1" id="KW-1185">Reference proteome</keyword>
<reference evidence="1" key="1">
    <citation type="submission" date="2014-05" db="EMBL/GenBank/DDBJ databases">
        <title>The genome and life-stage specific transcriptomes of Globodera pallida elucidate key aspects of plant parasitism by a cyst nematode.</title>
        <authorList>
            <person name="Cotton J.A."/>
            <person name="Lilley C.J."/>
            <person name="Jones L.M."/>
            <person name="Kikuchi T."/>
            <person name="Reid A.J."/>
            <person name="Thorpe P."/>
            <person name="Tsai I.J."/>
            <person name="Beasley H."/>
            <person name="Blok V."/>
            <person name="Cock P.J.A."/>
            <person name="Van den Akker S.E."/>
            <person name="Holroyd N."/>
            <person name="Hunt M."/>
            <person name="Mantelin S."/>
            <person name="Naghra H."/>
            <person name="Pain A."/>
            <person name="Palomares-Rius J.E."/>
            <person name="Zarowiecki M."/>
            <person name="Berriman M."/>
            <person name="Jones J.T."/>
            <person name="Urwin P.E."/>
        </authorList>
    </citation>
    <scope>NUCLEOTIDE SEQUENCE [LARGE SCALE GENOMIC DNA]</scope>
    <source>
        <strain evidence="1">Lindley</strain>
    </source>
</reference>
<organism evidence="1 2">
    <name type="scientific">Globodera pallida</name>
    <name type="common">Potato cyst nematode worm</name>
    <name type="synonym">Heterodera pallida</name>
    <dbReference type="NCBI Taxonomy" id="36090"/>
    <lineage>
        <taxon>Eukaryota</taxon>
        <taxon>Metazoa</taxon>
        <taxon>Ecdysozoa</taxon>
        <taxon>Nematoda</taxon>
        <taxon>Chromadorea</taxon>
        <taxon>Rhabditida</taxon>
        <taxon>Tylenchina</taxon>
        <taxon>Tylenchomorpha</taxon>
        <taxon>Tylenchoidea</taxon>
        <taxon>Heteroderidae</taxon>
        <taxon>Heteroderinae</taxon>
        <taxon>Globodera</taxon>
    </lineage>
</organism>
<accession>A0A183C9U4</accession>
<sequence>MAQKLSANAPVNDCQFLKDRFQANYVDQTVIEFLQRFRRLFDSSGTTVWITTSGKQSRNWEIIWQKIWPLVNDNICNFFVNSSKLGRFRQISPAILRNCPNLRSFDSIGFLPAFPAEDAAGASSAQAVAKWLLTPRGDGLPKMFHCDELYSTKMDGLKRAFVNASEAVNFIICIQHSAFGFKPFELTNNFTGERLTFRQVTLRRSAFSSRTKEFWLLVRCPIGREEDKWTNWEKEAIELDWFFQWNRIDINFKYIGDGMVEAKAGPSECKK</sequence>
<evidence type="ECO:0000313" key="1">
    <source>
        <dbReference type="Proteomes" id="UP000050741"/>
    </source>
</evidence>
<evidence type="ECO:0000313" key="2">
    <source>
        <dbReference type="WBParaSite" id="GPLIN_000964200"/>
    </source>
</evidence>
<reference evidence="2" key="2">
    <citation type="submission" date="2016-06" db="UniProtKB">
        <authorList>
            <consortium name="WormBaseParasite"/>
        </authorList>
    </citation>
    <scope>IDENTIFICATION</scope>
</reference>
<dbReference type="Proteomes" id="UP000050741">
    <property type="component" value="Unassembled WGS sequence"/>
</dbReference>
<dbReference type="AlphaFoldDB" id="A0A183C9U4"/>